<dbReference type="Pfam" id="PF13489">
    <property type="entry name" value="Methyltransf_23"/>
    <property type="match status" value="1"/>
</dbReference>
<dbReference type="GO" id="GO:0032259">
    <property type="term" value="P:methylation"/>
    <property type="evidence" value="ECO:0007669"/>
    <property type="project" value="UniProtKB-KW"/>
</dbReference>
<dbReference type="Proteomes" id="UP000289821">
    <property type="component" value="Unassembled WGS sequence"/>
</dbReference>
<name>A0A4Q0P051_9FLAO</name>
<evidence type="ECO:0000313" key="1">
    <source>
        <dbReference type="EMBL" id="RXG16982.1"/>
    </source>
</evidence>
<proteinExistence type="predicted"/>
<dbReference type="SUPFAM" id="SSF53335">
    <property type="entry name" value="S-adenosyl-L-methionine-dependent methyltransferases"/>
    <property type="match status" value="1"/>
</dbReference>
<dbReference type="GO" id="GO:0008168">
    <property type="term" value="F:methyltransferase activity"/>
    <property type="evidence" value="ECO:0007669"/>
    <property type="project" value="UniProtKB-KW"/>
</dbReference>
<accession>A0A4Q0P051</accession>
<keyword evidence="1" id="KW-0489">Methyltransferase</keyword>
<keyword evidence="2" id="KW-1185">Reference proteome</keyword>
<evidence type="ECO:0000313" key="2">
    <source>
        <dbReference type="Proteomes" id="UP000289821"/>
    </source>
</evidence>
<dbReference type="EMBL" id="QOVI01000002">
    <property type="protein sequence ID" value="RXG16982.1"/>
    <property type="molecule type" value="Genomic_DNA"/>
</dbReference>
<protein>
    <submittedName>
        <fullName evidence="1">Methyltransferase family protein</fullName>
    </submittedName>
</protein>
<dbReference type="Gene3D" id="3.40.50.150">
    <property type="entry name" value="Vaccinia Virus protein VP39"/>
    <property type="match status" value="1"/>
</dbReference>
<dbReference type="AlphaFoldDB" id="A0A4Q0P051"/>
<dbReference type="RefSeq" id="WP_128760629.1">
    <property type="nucleotide sequence ID" value="NZ_QOVI01000002.1"/>
</dbReference>
<reference evidence="1 2" key="1">
    <citation type="submission" date="2018-07" db="EMBL/GenBank/DDBJ databases">
        <title>Leeuwenhoekiella genomics.</title>
        <authorList>
            <person name="Tahon G."/>
            <person name="Willems A."/>
        </authorList>
    </citation>
    <scope>NUCLEOTIDE SEQUENCE [LARGE SCALE GENOMIC DNA]</scope>
    <source>
        <strain evidence="1 2">R-50232</strain>
    </source>
</reference>
<comment type="caution">
    <text evidence="1">The sequence shown here is derived from an EMBL/GenBank/DDBJ whole genome shotgun (WGS) entry which is preliminary data.</text>
</comment>
<organism evidence="1 2">
    <name type="scientific">Leeuwenhoekiella aestuarii</name>
    <dbReference type="NCBI Taxonomy" id="2249426"/>
    <lineage>
        <taxon>Bacteria</taxon>
        <taxon>Pseudomonadati</taxon>
        <taxon>Bacteroidota</taxon>
        <taxon>Flavobacteriia</taxon>
        <taxon>Flavobacteriales</taxon>
        <taxon>Flavobacteriaceae</taxon>
        <taxon>Leeuwenhoekiella</taxon>
    </lineage>
</organism>
<gene>
    <name evidence="1" type="ORF">DSM04_102565</name>
</gene>
<dbReference type="OrthoDB" id="9816564at2"/>
<dbReference type="InterPro" id="IPR029063">
    <property type="entry name" value="SAM-dependent_MTases_sf"/>
</dbReference>
<keyword evidence="1" id="KW-0808">Transferase</keyword>
<sequence length="208" mass="24329">MLCPLCNSTAAYFKTYNDRLYNRCTSCASVFLDTRDLPHPLDEKHRYDLHENTLQNIGYVDFLSPLIQAVIEQESISKIGLDYGSGPNPVLSKILESKGYSVFQYDTFYCKKEDNLNQKYDFIICCEVIEHFHNPAEEFKRLKSLLKVNGSIYCKTGLLDKTINFENWSYKNDFTHSFFYTKKALNYIKNFLDFSNLIIHEDLFILKA</sequence>